<feature type="coiled-coil region" evidence="1">
    <location>
        <begin position="1"/>
        <end position="28"/>
    </location>
</feature>
<dbReference type="OrthoDB" id="2974073at2"/>
<sequence length="60" mass="7163">MDRIVQLLNGSIDELDKLEEEIRQINEDEFDQLSSSYPFNEYFHEVVSGLKKWKNDIENT</sequence>
<dbReference type="KEGG" id="vne:CFK40_14310"/>
<keyword evidence="3" id="KW-1185">Reference proteome</keyword>
<accession>A0A221MEK5</accession>
<organism evidence="2 3">
    <name type="scientific">Virgibacillus necropolis</name>
    <dbReference type="NCBI Taxonomy" id="163877"/>
    <lineage>
        <taxon>Bacteria</taxon>
        <taxon>Bacillati</taxon>
        <taxon>Bacillota</taxon>
        <taxon>Bacilli</taxon>
        <taxon>Bacillales</taxon>
        <taxon>Bacillaceae</taxon>
        <taxon>Virgibacillus</taxon>
    </lineage>
</organism>
<evidence type="ECO:0000313" key="3">
    <source>
        <dbReference type="Proteomes" id="UP000204391"/>
    </source>
</evidence>
<dbReference type="RefSeq" id="WP_089532980.1">
    <property type="nucleotide sequence ID" value="NZ_CP022437.1"/>
</dbReference>
<evidence type="ECO:0000313" key="2">
    <source>
        <dbReference type="EMBL" id="ASN06108.1"/>
    </source>
</evidence>
<proteinExistence type="predicted"/>
<reference evidence="2 3" key="1">
    <citation type="journal article" date="2003" name="Int. J. Syst. Evol. Microbiol.">
        <title>Virgibacillus carmonensis sp. nov., Virgibacillus necropolis sp. nov. and Virgibacillus picturae sp. nov., three novel species isolated from deteriorated mural paintings, transfer of the species of the genus salibacillus to Virgibacillus, as Virgibacillus marismortui comb. nov. and Virgibacillus salexigens comb. nov., and emended description of the genus Virgibacillus.</title>
        <authorList>
            <person name="Heyrman J."/>
            <person name="Logan N.A."/>
            <person name="Busse H.J."/>
            <person name="Balcaen A."/>
            <person name="Lebbe L."/>
            <person name="Rodriguez-Diaz M."/>
            <person name="Swings J."/>
            <person name="De Vos P."/>
        </authorList>
    </citation>
    <scope>NUCLEOTIDE SEQUENCE [LARGE SCALE GENOMIC DNA]</scope>
    <source>
        <strain evidence="2 3">LMG 19488</strain>
    </source>
</reference>
<keyword evidence="1" id="KW-0175">Coiled coil</keyword>
<dbReference type="AlphaFoldDB" id="A0A221MEK5"/>
<name>A0A221MEK5_9BACI</name>
<evidence type="ECO:0000256" key="1">
    <source>
        <dbReference type="SAM" id="Coils"/>
    </source>
</evidence>
<gene>
    <name evidence="2" type="ORF">CFK40_14310</name>
</gene>
<dbReference type="Proteomes" id="UP000204391">
    <property type="component" value="Chromosome"/>
</dbReference>
<dbReference type="EMBL" id="CP022437">
    <property type="protein sequence ID" value="ASN06108.1"/>
    <property type="molecule type" value="Genomic_DNA"/>
</dbReference>
<protein>
    <submittedName>
        <fullName evidence="2">Uncharacterized protein</fullName>
    </submittedName>
</protein>